<evidence type="ECO:0008006" key="3">
    <source>
        <dbReference type="Google" id="ProtNLM"/>
    </source>
</evidence>
<name>A0A9W4J7J4_9EURO</name>
<evidence type="ECO:0000313" key="1">
    <source>
        <dbReference type="EMBL" id="CAG8374194.1"/>
    </source>
</evidence>
<dbReference type="Proteomes" id="UP001152592">
    <property type="component" value="Unassembled WGS sequence"/>
</dbReference>
<organism evidence="1 2">
    <name type="scientific">Penicillium salamii</name>
    <dbReference type="NCBI Taxonomy" id="1612424"/>
    <lineage>
        <taxon>Eukaryota</taxon>
        <taxon>Fungi</taxon>
        <taxon>Dikarya</taxon>
        <taxon>Ascomycota</taxon>
        <taxon>Pezizomycotina</taxon>
        <taxon>Eurotiomycetes</taxon>
        <taxon>Eurotiomycetidae</taxon>
        <taxon>Eurotiales</taxon>
        <taxon>Aspergillaceae</taxon>
        <taxon>Penicillium</taxon>
    </lineage>
</organism>
<dbReference type="AlphaFoldDB" id="A0A9W4J7J4"/>
<dbReference type="CDD" id="cd12148">
    <property type="entry name" value="fungal_TF_MHR"/>
    <property type="match status" value="1"/>
</dbReference>
<proteinExistence type="predicted"/>
<dbReference type="InterPro" id="IPR053181">
    <property type="entry name" value="EcdB-like_regulator"/>
</dbReference>
<dbReference type="OrthoDB" id="444127at2759"/>
<sequence>MGSSVPYQINIENILKWPVFQSHIPGHTWTSETPTGPQLQPLSISPDFESKESMELLQRFFRYVHIYNPILEVEKVQDYARNVAFNGLAWDAKSCLLLLVYALATISGPYSKVGLATSSSEFRQSEAFLGAEAYFLAAQKRMGLLLCSSGVVEAQCLFFGGVYLMVTLRPLEAWRVFVQALACSEGLCGSWGTQSTQAQEKPSLQDSIYWTCFKSELELRLELNVAKNNVLDLTYPALFPSPPRMVAAQEHIEWYFYLADIALRRLGNRILNYIYRLKPLESPVSTETIRDFEAQATALLESLPRSLNLDTASHDVTDGDNRDSALSFILNGHLLDCYEMMYWPFAVDALHGNLVPSEDLEDFALKGFRVCVRRIEKNEGGFYYRHHGTWLMLRSCTRSALVLTAAARLGLTKLLPVEWKAAVEKVMRMLQYWKDETKDVADALDVLTGLMKDIEDETRSEL</sequence>
<dbReference type="EMBL" id="CAJVPD010000229">
    <property type="protein sequence ID" value="CAG8374194.1"/>
    <property type="molecule type" value="Genomic_DNA"/>
</dbReference>
<evidence type="ECO:0000313" key="2">
    <source>
        <dbReference type="Proteomes" id="UP001152592"/>
    </source>
</evidence>
<dbReference type="PANTHER" id="PTHR47785">
    <property type="entry name" value="ZN(II)2CYS6 TRANSCRIPTION FACTOR (EUROFUNG)-RELATED-RELATED"/>
    <property type="match status" value="1"/>
</dbReference>
<reference evidence="1" key="1">
    <citation type="submission" date="2021-07" db="EMBL/GenBank/DDBJ databases">
        <authorList>
            <person name="Branca A.L. A."/>
        </authorList>
    </citation>
    <scope>NUCLEOTIDE SEQUENCE</scope>
</reference>
<gene>
    <name evidence="1" type="ORF">PSALAMII_LOCUS4976</name>
</gene>
<accession>A0A9W4J7J4</accession>
<comment type="caution">
    <text evidence="1">The sequence shown here is derived from an EMBL/GenBank/DDBJ whole genome shotgun (WGS) entry which is preliminary data.</text>
</comment>
<protein>
    <recommendedName>
        <fullName evidence="3">Transcription factor domain-containing protein</fullName>
    </recommendedName>
</protein>
<dbReference type="PANTHER" id="PTHR47785:SF7">
    <property type="entry name" value="ZN(II)2CYS6 TRANSCRIPTION FACTOR (EUROFUNG)"/>
    <property type="match status" value="1"/>
</dbReference>